<comment type="caution">
    <text evidence="2">The sequence shown here is derived from an EMBL/GenBank/DDBJ whole genome shotgun (WGS) entry which is preliminary data.</text>
</comment>
<evidence type="ECO:0000313" key="3">
    <source>
        <dbReference type="Proteomes" id="UP000807504"/>
    </source>
</evidence>
<dbReference type="InterPro" id="IPR036397">
    <property type="entry name" value="RNaseH_sf"/>
</dbReference>
<sequence>MGFPREIQCDWGTSFTSYLTTEFFDKFEIKVTHSSVRHPQSNPVERFHKTIKRLLKVLCLESGKDWEKNLPATMLALRTVTHESTGFSPAELVHGKNLMTPEVLLYKHWVAPKENETAVAKYMYDLINRMRRCQDIAVTRMLETRGKRKLWYDKYAVHRQYKSGDQVLVLAASMLNKLSVQWIEPGEIQPQL</sequence>
<evidence type="ECO:0000313" key="2">
    <source>
        <dbReference type="EMBL" id="KAF8783222.1"/>
    </source>
</evidence>
<name>A0A8T0F3X6_ARGBR</name>
<dbReference type="GO" id="GO:0015074">
    <property type="term" value="P:DNA integration"/>
    <property type="evidence" value="ECO:0007669"/>
    <property type="project" value="InterPro"/>
</dbReference>
<reference evidence="2" key="1">
    <citation type="journal article" date="2020" name="bioRxiv">
        <title>Chromosome-level reference genome of the European wasp spider Argiope bruennichi: a resource for studies on range expansion and evolutionary adaptation.</title>
        <authorList>
            <person name="Sheffer M.M."/>
            <person name="Hoppe A."/>
            <person name="Krehenwinkel H."/>
            <person name="Uhl G."/>
            <person name="Kuss A.W."/>
            <person name="Jensen L."/>
            <person name="Jensen C."/>
            <person name="Gillespie R.G."/>
            <person name="Hoff K.J."/>
            <person name="Prost S."/>
        </authorList>
    </citation>
    <scope>NUCLEOTIDE SEQUENCE</scope>
</reference>
<gene>
    <name evidence="2" type="ORF">HNY73_013416</name>
</gene>
<dbReference type="PROSITE" id="PS50994">
    <property type="entry name" value="INTEGRASE"/>
    <property type="match status" value="1"/>
</dbReference>
<dbReference type="SUPFAM" id="SSF53098">
    <property type="entry name" value="Ribonuclease H-like"/>
    <property type="match status" value="1"/>
</dbReference>
<dbReference type="Proteomes" id="UP000807504">
    <property type="component" value="Unassembled WGS sequence"/>
</dbReference>
<evidence type="ECO:0000259" key="1">
    <source>
        <dbReference type="PROSITE" id="PS50994"/>
    </source>
</evidence>
<dbReference type="GO" id="GO:0003676">
    <property type="term" value="F:nucleic acid binding"/>
    <property type="evidence" value="ECO:0007669"/>
    <property type="project" value="InterPro"/>
</dbReference>
<dbReference type="InterPro" id="IPR012337">
    <property type="entry name" value="RNaseH-like_sf"/>
</dbReference>
<organism evidence="2 3">
    <name type="scientific">Argiope bruennichi</name>
    <name type="common">Wasp spider</name>
    <name type="synonym">Aranea bruennichi</name>
    <dbReference type="NCBI Taxonomy" id="94029"/>
    <lineage>
        <taxon>Eukaryota</taxon>
        <taxon>Metazoa</taxon>
        <taxon>Ecdysozoa</taxon>
        <taxon>Arthropoda</taxon>
        <taxon>Chelicerata</taxon>
        <taxon>Arachnida</taxon>
        <taxon>Araneae</taxon>
        <taxon>Araneomorphae</taxon>
        <taxon>Entelegynae</taxon>
        <taxon>Araneoidea</taxon>
        <taxon>Araneidae</taxon>
        <taxon>Argiope</taxon>
    </lineage>
</organism>
<dbReference type="AlphaFoldDB" id="A0A8T0F3X6"/>
<dbReference type="EMBL" id="JABXBU010001863">
    <property type="protein sequence ID" value="KAF8783222.1"/>
    <property type="molecule type" value="Genomic_DNA"/>
</dbReference>
<dbReference type="Gene3D" id="3.30.420.10">
    <property type="entry name" value="Ribonuclease H-like superfamily/Ribonuclease H"/>
    <property type="match status" value="1"/>
</dbReference>
<dbReference type="InterPro" id="IPR050951">
    <property type="entry name" value="Retrovirus_Pol_polyprotein"/>
</dbReference>
<feature type="domain" description="Integrase catalytic" evidence="1">
    <location>
        <begin position="1"/>
        <end position="97"/>
    </location>
</feature>
<dbReference type="PANTHER" id="PTHR37984:SF15">
    <property type="entry name" value="INTEGRASE CATALYTIC DOMAIN-CONTAINING PROTEIN"/>
    <property type="match status" value="1"/>
</dbReference>
<reference evidence="2" key="2">
    <citation type="submission" date="2020-06" db="EMBL/GenBank/DDBJ databases">
        <authorList>
            <person name="Sheffer M."/>
        </authorList>
    </citation>
    <scope>NUCLEOTIDE SEQUENCE</scope>
</reference>
<proteinExistence type="predicted"/>
<dbReference type="InterPro" id="IPR001584">
    <property type="entry name" value="Integrase_cat-core"/>
</dbReference>
<accession>A0A8T0F3X6</accession>
<protein>
    <submittedName>
        <fullName evidence="2">Pro-Pol polyprotein like</fullName>
    </submittedName>
</protein>
<keyword evidence="3" id="KW-1185">Reference proteome</keyword>
<dbReference type="PANTHER" id="PTHR37984">
    <property type="entry name" value="PROTEIN CBG26694"/>
    <property type="match status" value="1"/>
</dbReference>